<proteinExistence type="predicted"/>
<dbReference type="Proteomes" id="UP000256562">
    <property type="component" value="Unassembled WGS sequence"/>
</dbReference>
<reference evidence="10 11" key="1">
    <citation type="journal article" date="2018" name="Vet. Microbiol.">
        <title>Characterisation of Staphylococcus felis isolated from cats using whole genome sequencing.</title>
        <authorList>
            <person name="Worthing K."/>
            <person name="Pang S."/>
            <person name="Trott D.J."/>
            <person name="Abraham S."/>
            <person name="Coombs G.W."/>
            <person name="Jordan D."/>
            <person name="McIntyre L."/>
            <person name="Davies M.R."/>
            <person name="Norris J."/>
        </authorList>
    </citation>
    <scope>NUCLEOTIDE SEQUENCE [LARGE SCALE GENOMIC DNA]</scope>
    <source>
        <strain evidence="9 10">F25</strain>
        <strain evidence="8 11">F9</strain>
    </source>
</reference>
<dbReference type="InterPro" id="IPR039643">
    <property type="entry name" value="DhaM"/>
</dbReference>
<dbReference type="GO" id="GO:0009401">
    <property type="term" value="P:phosphoenolpyruvate-dependent sugar phosphotransferase system"/>
    <property type="evidence" value="ECO:0007669"/>
    <property type="project" value="InterPro"/>
</dbReference>
<accession>A0A3E0IJT6</accession>
<organism evidence="8 11">
    <name type="scientific">Staphylococcus felis</name>
    <dbReference type="NCBI Taxonomy" id="46127"/>
    <lineage>
        <taxon>Bacteria</taxon>
        <taxon>Bacillati</taxon>
        <taxon>Bacillota</taxon>
        <taxon>Bacilli</taxon>
        <taxon>Bacillales</taxon>
        <taxon>Staphylococcaceae</taxon>
        <taxon>Staphylococcus</taxon>
    </lineage>
</organism>
<comment type="subunit">
    <text evidence="5">Homodimer. The dihydroxyacetone kinase complex is composed of a homodimer of DhaM, a homodimer of DhaK and the subunit DhaL.</text>
</comment>
<evidence type="ECO:0000256" key="5">
    <source>
        <dbReference type="ARBA" id="ARBA00046577"/>
    </source>
</evidence>
<evidence type="ECO:0000259" key="6">
    <source>
        <dbReference type="PROSITE" id="PS51096"/>
    </source>
</evidence>
<keyword evidence="4 8" id="KW-0808">Transferase</keyword>
<evidence type="ECO:0000256" key="1">
    <source>
        <dbReference type="ARBA" id="ARBA00001113"/>
    </source>
</evidence>
<evidence type="ECO:0000256" key="2">
    <source>
        <dbReference type="ARBA" id="ARBA00002788"/>
    </source>
</evidence>
<name>A0A3E0IJT6_9STAP</name>
<dbReference type="PANTHER" id="PTHR38594:SF1">
    <property type="entry name" value="PEP-DEPENDENT DIHYDROXYACETONE KINASE, PHOSPHORYL DONOR SUBUNIT DHAM"/>
    <property type="match status" value="1"/>
</dbReference>
<evidence type="ECO:0000313" key="11">
    <source>
        <dbReference type="Proteomes" id="UP000256562"/>
    </source>
</evidence>
<dbReference type="Gene3D" id="3.40.50.510">
    <property type="entry name" value="Phosphotransferase system, mannose-type IIA component"/>
    <property type="match status" value="1"/>
</dbReference>
<dbReference type="PANTHER" id="PTHR38594">
    <property type="entry name" value="PEP-DEPENDENT DIHYDROXYACETONE KINASE, PHOSPHORYL DONOR SUBUNIT DHAM"/>
    <property type="match status" value="1"/>
</dbReference>
<dbReference type="NCBIfam" id="TIGR02364">
    <property type="entry name" value="dha_pts"/>
    <property type="match status" value="1"/>
</dbReference>
<evidence type="ECO:0000313" key="9">
    <source>
        <dbReference type="EMBL" id="REI25263.1"/>
    </source>
</evidence>
<dbReference type="EMBL" id="QKYD01000014">
    <property type="protein sequence ID" value="REI25263.1"/>
    <property type="molecule type" value="Genomic_DNA"/>
</dbReference>
<gene>
    <name evidence="9" type="ORF">DOS76_00485</name>
    <name evidence="8" type="ORF">DOS83_01740</name>
    <name evidence="7" type="ORF">I9026_03460</name>
</gene>
<dbReference type="EMBL" id="QKXQ01000076">
    <property type="protein sequence ID" value="REH99817.1"/>
    <property type="molecule type" value="Genomic_DNA"/>
</dbReference>
<evidence type="ECO:0000313" key="12">
    <source>
        <dbReference type="Proteomes" id="UP000597038"/>
    </source>
</evidence>
<sequence length="121" mass="12874">MTTIVIVSHSEAIATGTKSLLNQMAQGVDVIAVGGNQGEIGTSFDEVSEVINQLEEDALCFFDIGSSEMNLDMAIEMYSGQQRVEKVTAPIVEGSFVASVALSTGKSFDEAIEAVYEAYAR</sequence>
<protein>
    <recommendedName>
        <fullName evidence="3">phosphoenolpyruvate--glycerone phosphotransferase</fullName>
        <ecNumber evidence="3">2.7.1.121</ecNumber>
    </recommendedName>
</protein>
<evidence type="ECO:0000256" key="3">
    <source>
        <dbReference type="ARBA" id="ARBA00012095"/>
    </source>
</evidence>
<feature type="domain" description="PTS EIIA type-4" evidence="6">
    <location>
        <begin position="1"/>
        <end position="121"/>
    </location>
</feature>
<dbReference type="EMBL" id="JAEDAQ010000004">
    <property type="protein sequence ID" value="MBH9580422.1"/>
    <property type="molecule type" value="Genomic_DNA"/>
</dbReference>
<evidence type="ECO:0000313" key="8">
    <source>
        <dbReference type="EMBL" id="REH99817.1"/>
    </source>
</evidence>
<dbReference type="GO" id="GO:0016020">
    <property type="term" value="C:membrane"/>
    <property type="evidence" value="ECO:0007669"/>
    <property type="project" value="InterPro"/>
</dbReference>
<dbReference type="AlphaFoldDB" id="A0A3E0IJT6"/>
<evidence type="ECO:0000313" key="10">
    <source>
        <dbReference type="Proteomes" id="UP000256337"/>
    </source>
</evidence>
<dbReference type="RefSeq" id="WP_115855826.1">
    <property type="nucleotide sequence ID" value="NZ_CAJUZQ010000012.1"/>
</dbReference>
<dbReference type="PROSITE" id="PS51096">
    <property type="entry name" value="PTS_EIIA_TYPE_4"/>
    <property type="match status" value="1"/>
</dbReference>
<dbReference type="InterPro" id="IPR012844">
    <property type="entry name" value="DhaM_N"/>
</dbReference>
<dbReference type="EC" id="2.7.1.121" evidence="3"/>
<evidence type="ECO:0000313" key="7">
    <source>
        <dbReference type="EMBL" id="MBH9580422.1"/>
    </source>
</evidence>
<reference evidence="7 12" key="2">
    <citation type="submission" date="2020-12" db="EMBL/GenBank/DDBJ databases">
        <title>Genomic analysis of Staphylococcus felis from a cat with skin infection.</title>
        <authorList>
            <person name="Aslantas O."/>
            <person name="Keskin O."/>
            <person name="Buyukaltay K."/>
            <person name="Gullu Yucetepe A."/>
        </authorList>
    </citation>
    <scope>NUCLEOTIDE SEQUENCE [LARGE SCALE GENOMIC DNA]</scope>
    <source>
        <strain evidence="7 12">HARRANVET</strain>
    </source>
</reference>
<dbReference type="Proteomes" id="UP000256337">
    <property type="component" value="Unassembled WGS sequence"/>
</dbReference>
<comment type="caution">
    <text evidence="8">The sequence shown here is derived from an EMBL/GenBank/DDBJ whole genome shotgun (WGS) entry which is preliminary data.</text>
</comment>
<evidence type="ECO:0000256" key="4">
    <source>
        <dbReference type="ARBA" id="ARBA00022679"/>
    </source>
</evidence>
<dbReference type="Proteomes" id="UP000597038">
    <property type="component" value="Unassembled WGS sequence"/>
</dbReference>
<dbReference type="OrthoDB" id="7065393at2"/>
<comment type="catalytic activity">
    <reaction evidence="1">
        <text>dihydroxyacetone + phosphoenolpyruvate = dihydroxyacetone phosphate + pyruvate</text>
        <dbReference type="Rhea" id="RHEA:18381"/>
        <dbReference type="ChEBI" id="CHEBI:15361"/>
        <dbReference type="ChEBI" id="CHEBI:16016"/>
        <dbReference type="ChEBI" id="CHEBI:57642"/>
        <dbReference type="ChEBI" id="CHEBI:58702"/>
        <dbReference type="EC" id="2.7.1.121"/>
    </reaction>
</comment>
<dbReference type="InterPro" id="IPR004701">
    <property type="entry name" value="PTS_EIIA_man-typ"/>
</dbReference>
<dbReference type="GO" id="GO:0047324">
    <property type="term" value="F:phosphoenolpyruvate-glycerone phosphotransferase activity"/>
    <property type="evidence" value="ECO:0007669"/>
    <property type="project" value="UniProtKB-EC"/>
</dbReference>
<dbReference type="InterPro" id="IPR036662">
    <property type="entry name" value="PTS_EIIA_man-typ_sf"/>
</dbReference>
<dbReference type="GO" id="GO:0019563">
    <property type="term" value="P:glycerol catabolic process"/>
    <property type="evidence" value="ECO:0007669"/>
    <property type="project" value="InterPro"/>
</dbReference>
<keyword evidence="8" id="KW-0418">Kinase</keyword>
<dbReference type="Pfam" id="PF03610">
    <property type="entry name" value="EIIA-man"/>
    <property type="match status" value="1"/>
</dbReference>
<dbReference type="SUPFAM" id="SSF53062">
    <property type="entry name" value="PTS system fructose IIA component-like"/>
    <property type="match status" value="1"/>
</dbReference>
<comment type="function">
    <text evidence="2">Component of the dihydroxyacetone kinase complex, which is responsible for the phosphoenolpyruvate (PEP)-dependent phosphorylation of dihydroxyacetone. DhaM serves as the phosphoryl donor. Is phosphorylated by phosphoenolpyruvate in an EI- and HPr-dependent reaction, and a phosphorelay system on histidine residues finally leads to phosphoryl transfer to DhaL and dihydroxyacetone.</text>
</comment>
<keyword evidence="12" id="KW-1185">Reference proteome</keyword>